<gene>
    <name evidence="2" type="ORF">MiSe_23570</name>
</gene>
<sequence length="124" mass="13612">MRFLANENFPGDAVEALRQAGHDVSWIRTDAPGISDAQVLQPAQAEERILLTFDKDFGELAFRVQLPATIGIILFRIKAPCGAAVAQKVLVAISSCDDWAGNFSVIEDDRIRMRALKIPSTETI</sequence>
<dbReference type="EMBL" id="BLAY01000031">
    <property type="protein sequence ID" value="GET37603.1"/>
    <property type="molecule type" value="Genomic_DNA"/>
</dbReference>
<evidence type="ECO:0000313" key="3">
    <source>
        <dbReference type="Proteomes" id="UP001050975"/>
    </source>
</evidence>
<dbReference type="RefSeq" id="WP_226579351.1">
    <property type="nucleotide sequence ID" value="NZ_BLAY01000031.1"/>
</dbReference>
<organism evidence="2 3">
    <name type="scientific">Microseira wollei NIES-4236</name>
    <dbReference type="NCBI Taxonomy" id="2530354"/>
    <lineage>
        <taxon>Bacteria</taxon>
        <taxon>Bacillati</taxon>
        <taxon>Cyanobacteriota</taxon>
        <taxon>Cyanophyceae</taxon>
        <taxon>Oscillatoriophycideae</taxon>
        <taxon>Aerosakkonematales</taxon>
        <taxon>Aerosakkonemataceae</taxon>
        <taxon>Microseira</taxon>
    </lineage>
</organism>
<comment type="caution">
    <text evidence="2">The sequence shown here is derived from an EMBL/GenBank/DDBJ whole genome shotgun (WGS) entry which is preliminary data.</text>
</comment>
<evidence type="ECO:0000259" key="1">
    <source>
        <dbReference type="Pfam" id="PF18480"/>
    </source>
</evidence>
<proteinExistence type="predicted"/>
<evidence type="ECO:0000313" key="2">
    <source>
        <dbReference type="EMBL" id="GET37603.1"/>
    </source>
</evidence>
<protein>
    <recommendedName>
        <fullName evidence="1">DUF5615 domain-containing protein</fullName>
    </recommendedName>
</protein>
<keyword evidence="3" id="KW-1185">Reference proteome</keyword>
<dbReference type="AlphaFoldDB" id="A0AAV3X8C3"/>
<dbReference type="Proteomes" id="UP001050975">
    <property type="component" value="Unassembled WGS sequence"/>
</dbReference>
<reference evidence="2" key="1">
    <citation type="submission" date="2019-10" db="EMBL/GenBank/DDBJ databases">
        <title>Draft genome sequece of Microseira wollei NIES-4236.</title>
        <authorList>
            <person name="Yamaguchi H."/>
            <person name="Suzuki S."/>
            <person name="Kawachi M."/>
        </authorList>
    </citation>
    <scope>NUCLEOTIDE SEQUENCE</scope>
    <source>
        <strain evidence="2">NIES-4236</strain>
    </source>
</reference>
<dbReference type="InterPro" id="IPR041049">
    <property type="entry name" value="DUF5615"/>
</dbReference>
<feature type="domain" description="DUF5615" evidence="1">
    <location>
        <begin position="1"/>
        <end position="108"/>
    </location>
</feature>
<dbReference type="Pfam" id="PF18480">
    <property type="entry name" value="DUF5615"/>
    <property type="match status" value="1"/>
</dbReference>
<accession>A0AAV3X8C3</accession>
<name>A0AAV3X8C3_9CYAN</name>